<dbReference type="PANTHER" id="PTHR45566:SF1">
    <property type="entry name" value="HTH-TYPE TRANSCRIPTIONAL REGULATOR YHJB-RELATED"/>
    <property type="match status" value="1"/>
</dbReference>
<dbReference type="PROSITE" id="PS50043">
    <property type="entry name" value="HTH_LUXR_2"/>
    <property type="match status" value="1"/>
</dbReference>
<evidence type="ECO:0000259" key="5">
    <source>
        <dbReference type="PROSITE" id="PS50110"/>
    </source>
</evidence>
<dbReference type="RefSeq" id="WP_233340254.1">
    <property type="nucleotide sequence ID" value="NZ_FOYU01000004.1"/>
</dbReference>
<evidence type="ECO:0000313" key="6">
    <source>
        <dbReference type="EMBL" id="SFR58590.1"/>
    </source>
</evidence>
<keyword evidence="7" id="KW-1185">Reference proteome</keyword>
<dbReference type="SUPFAM" id="SSF52172">
    <property type="entry name" value="CheY-like"/>
    <property type="match status" value="1"/>
</dbReference>
<feature type="domain" description="HTH luxR-type" evidence="4">
    <location>
        <begin position="156"/>
        <end position="221"/>
    </location>
</feature>
<dbReference type="Pfam" id="PF00072">
    <property type="entry name" value="Response_reg"/>
    <property type="match status" value="1"/>
</dbReference>
<feature type="domain" description="Response regulatory" evidence="5">
    <location>
        <begin position="15"/>
        <end position="131"/>
    </location>
</feature>
<dbReference type="CDD" id="cd17535">
    <property type="entry name" value="REC_NarL-like"/>
    <property type="match status" value="1"/>
</dbReference>
<dbReference type="Proteomes" id="UP000199424">
    <property type="component" value="Unassembled WGS sequence"/>
</dbReference>
<dbReference type="InterPro" id="IPR058245">
    <property type="entry name" value="NreC/VraR/RcsB-like_REC"/>
</dbReference>
<evidence type="ECO:0000313" key="7">
    <source>
        <dbReference type="Proteomes" id="UP000199424"/>
    </source>
</evidence>
<evidence type="ECO:0000256" key="2">
    <source>
        <dbReference type="ARBA" id="ARBA00023125"/>
    </source>
</evidence>
<protein>
    <submittedName>
        <fullName evidence="6">Two component transcriptional regulator, LuxR family</fullName>
    </submittedName>
</protein>
<sequence>MDTFDKHSIGSGMARAIIADDHPLFRAALKQALLETLVAPILEVASFEQLLQVIEQEPQVELVLLDLTMPGNRGLTGLTSLRSRYPDILVVIVSANEQLQTIRQAMAFGASAYIPKSMPLAELQQAVHCVLAGDTWLPTHLRDAVEAEHPEQYLDFAQRLEQLTPQQFRVLECLADGLLNKQIAYELNVQETTIKQHVSAILRKLNVINRTQAGILFKQMLNASEFSDATDV</sequence>
<dbReference type="GO" id="GO:0006355">
    <property type="term" value="P:regulation of DNA-templated transcription"/>
    <property type="evidence" value="ECO:0007669"/>
    <property type="project" value="InterPro"/>
</dbReference>
<dbReference type="InterPro" id="IPR016032">
    <property type="entry name" value="Sig_transdc_resp-reg_C-effctor"/>
</dbReference>
<dbReference type="PANTHER" id="PTHR45566">
    <property type="entry name" value="HTH-TYPE TRANSCRIPTIONAL REGULATOR YHJB-RELATED"/>
    <property type="match status" value="1"/>
</dbReference>
<keyword evidence="1 3" id="KW-0597">Phosphoprotein</keyword>
<dbReference type="GO" id="GO:0000160">
    <property type="term" value="P:phosphorelay signal transduction system"/>
    <property type="evidence" value="ECO:0007669"/>
    <property type="project" value="InterPro"/>
</dbReference>
<evidence type="ECO:0000256" key="3">
    <source>
        <dbReference type="PROSITE-ProRule" id="PRU00169"/>
    </source>
</evidence>
<dbReference type="PRINTS" id="PR00038">
    <property type="entry name" value="HTHLUXR"/>
</dbReference>
<dbReference type="CDD" id="cd06170">
    <property type="entry name" value="LuxR_C_like"/>
    <property type="match status" value="1"/>
</dbReference>
<dbReference type="EMBL" id="FOYU01000004">
    <property type="protein sequence ID" value="SFR58590.1"/>
    <property type="molecule type" value="Genomic_DNA"/>
</dbReference>
<dbReference type="InterPro" id="IPR000792">
    <property type="entry name" value="Tscrpt_reg_LuxR_C"/>
</dbReference>
<dbReference type="InterPro" id="IPR011006">
    <property type="entry name" value="CheY-like_superfamily"/>
</dbReference>
<accession>A0A1I6HWK3</accession>
<dbReference type="AlphaFoldDB" id="A0A1I6HWK3"/>
<dbReference type="InterPro" id="IPR001789">
    <property type="entry name" value="Sig_transdc_resp-reg_receiver"/>
</dbReference>
<organism evidence="6 7">
    <name type="scientific">Pseudidiomarina maritima</name>
    <dbReference type="NCBI Taxonomy" id="519453"/>
    <lineage>
        <taxon>Bacteria</taxon>
        <taxon>Pseudomonadati</taxon>
        <taxon>Pseudomonadota</taxon>
        <taxon>Gammaproteobacteria</taxon>
        <taxon>Alteromonadales</taxon>
        <taxon>Idiomarinaceae</taxon>
        <taxon>Pseudidiomarina</taxon>
    </lineage>
</organism>
<dbReference type="InterPro" id="IPR051015">
    <property type="entry name" value="EvgA-like"/>
</dbReference>
<gene>
    <name evidence="6" type="ORF">SAMN04488070_2171</name>
</gene>
<name>A0A1I6HWK3_9GAMM</name>
<dbReference type="GO" id="GO:0003677">
    <property type="term" value="F:DNA binding"/>
    <property type="evidence" value="ECO:0007669"/>
    <property type="project" value="UniProtKB-KW"/>
</dbReference>
<dbReference type="SMART" id="SM00448">
    <property type="entry name" value="REC"/>
    <property type="match status" value="1"/>
</dbReference>
<dbReference type="PROSITE" id="PS00622">
    <property type="entry name" value="HTH_LUXR_1"/>
    <property type="match status" value="1"/>
</dbReference>
<reference evidence="7" key="1">
    <citation type="submission" date="2016-10" db="EMBL/GenBank/DDBJ databases">
        <authorList>
            <person name="Varghese N."/>
            <person name="Submissions S."/>
        </authorList>
    </citation>
    <scope>NUCLEOTIDE SEQUENCE [LARGE SCALE GENOMIC DNA]</scope>
    <source>
        <strain evidence="7">CGMCC 1.7285</strain>
    </source>
</reference>
<evidence type="ECO:0000259" key="4">
    <source>
        <dbReference type="PROSITE" id="PS50043"/>
    </source>
</evidence>
<dbReference type="PROSITE" id="PS50110">
    <property type="entry name" value="RESPONSE_REGULATORY"/>
    <property type="match status" value="1"/>
</dbReference>
<dbReference type="SMART" id="SM00421">
    <property type="entry name" value="HTH_LUXR"/>
    <property type="match status" value="1"/>
</dbReference>
<proteinExistence type="predicted"/>
<feature type="modified residue" description="4-aspartylphosphate" evidence="3">
    <location>
        <position position="66"/>
    </location>
</feature>
<evidence type="ECO:0000256" key="1">
    <source>
        <dbReference type="ARBA" id="ARBA00022553"/>
    </source>
</evidence>
<dbReference type="Gene3D" id="3.40.50.2300">
    <property type="match status" value="1"/>
</dbReference>
<dbReference type="Pfam" id="PF00196">
    <property type="entry name" value="GerE"/>
    <property type="match status" value="1"/>
</dbReference>
<dbReference type="SUPFAM" id="SSF46894">
    <property type="entry name" value="C-terminal effector domain of the bipartite response regulators"/>
    <property type="match status" value="1"/>
</dbReference>
<keyword evidence="2" id="KW-0238">DNA-binding</keyword>